<accession>A0A0K1Q6V9</accession>
<keyword evidence="1" id="KW-1133">Transmembrane helix</keyword>
<feature type="transmembrane region" description="Helical" evidence="1">
    <location>
        <begin position="153"/>
        <end position="170"/>
    </location>
</feature>
<evidence type="ECO:0000256" key="1">
    <source>
        <dbReference type="SAM" id="Phobius"/>
    </source>
</evidence>
<keyword evidence="1" id="KW-0812">Transmembrane</keyword>
<evidence type="ECO:0000313" key="3">
    <source>
        <dbReference type="Proteomes" id="UP000064967"/>
    </source>
</evidence>
<feature type="transmembrane region" description="Helical" evidence="1">
    <location>
        <begin position="106"/>
        <end position="133"/>
    </location>
</feature>
<feature type="transmembrane region" description="Helical" evidence="1">
    <location>
        <begin position="240"/>
        <end position="259"/>
    </location>
</feature>
<feature type="transmembrane region" description="Helical" evidence="1">
    <location>
        <begin position="190"/>
        <end position="209"/>
    </location>
</feature>
<dbReference type="KEGG" id="llu:AKJ09_07803"/>
<gene>
    <name evidence="2" type="ORF">AKJ09_07803</name>
</gene>
<sequence>MSDVLSCIVIVILGVTVATVGTMRASRMERTYVPMSLLMHFVLAIANYEIMERVFVISDVHGYLEGGEVLASLIEVHPLHWTFEIAKAACFLPSELPQGTGPTGNMVSAAAIGLVLTRSVWGIFLLFAGMSFLGKWALFRAVRDELKTLDERAIAFVTMLVPSYVFWTSGLVKEAFAMAGLGVLVRGAQLLLRAFNLTALVFVVCGLLVVADFKPYFLLSFVVGVGFWILFAKIERAPKFAPVILVIGLVVGVGGLVLLGKQFEDYSIDNLGQSIARQQAWVRETQGGSDYAIGDATQRSLAGQAVYAPIALVTTFARPFPTEARGLTSAISSIEMLLMTILLLRALARTGLRRAGREVLSNGMLIFAAAFLLIGGTGVGLATTNLGTLSRYRTPLLPFYALLIVVFQQAAARRVSPPRPRMPLRLHRRLARSSTLENQASKGSVTR</sequence>
<feature type="transmembrane region" description="Helical" evidence="1">
    <location>
        <begin position="359"/>
        <end position="383"/>
    </location>
</feature>
<dbReference type="Proteomes" id="UP000064967">
    <property type="component" value="Chromosome"/>
</dbReference>
<dbReference type="AlphaFoldDB" id="A0A0K1Q6V9"/>
<proteinExistence type="predicted"/>
<dbReference type="RefSeq" id="WP_146652300.1">
    <property type="nucleotide sequence ID" value="NZ_CP012333.1"/>
</dbReference>
<dbReference type="OrthoDB" id="3862418at2"/>
<keyword evidence="1" id="KW-0472">Membrane</keyword>
<keyword evidence="3" id="KW-1185">Reference proteome</keyword>
<dbReference type="EMBL" id="CP012333">
    <property type="protein sequence ID" value="AKV01140.1"/>
    <property type="molecule type" value="Genomic_DNA"/>
</dbReference>
<feature type="transmembrane region" description="Helical" evidence="1">
    <location>
        <begin position="216"/>
        <end position="234"/>
    </location>
</feature>
<name>A0A0K1Q6V9_9BACT</name>
<dbReference type="STRING" id="1391654.AKJ09_07803"/>
<reference evidence="2 3" key="1">
    <citation type="submission" date="2015-08" db="EMBL/GenBank/DDBJ databases">
        <authorList>
            <person name="Babu N.S."/>
            <person name="Beckwith C.J."/>
            <person name="Beseler K.G."/>
            <person name="Brison A."/>
            <person name="Carone J.V."/>
            <person name="Caskin T.P."/>
            <person name="Diamond M."/>
            <person name="Durham M.E."/>
            <person name="Foxe J.M."/>
            <person name="Go M."/>
            <person name="Henderson B.A."/>
            <person name="Jones I.B."/>
            <person name="McGettigan J.A."/>
            <person name="Micheletti S.J."/>
            <person name="Nasrallah M.E."/>
            <person name="Ortiz D."/>
            <person name="Piller C.R."/>
            <person name="Privatt S.R."/>
            <person name="Schneider S.L."/>
            <person name="Sharp S."/>
            <person name="Smith T.C."/>
            <person name="Stanton J.D."/>
            <person name="Ullery H.E."/>
            <person name="Wilson R.J."/>
            <person name="Serrano M.G."/>
            <person name="Buck G."/>
            <person name="Lee V."/>
            <person name="Wang Y."/>
            <person name="Carvalho R."/>
            <person name="Voegtly L."/>
            <person name="Shi R."/>
            <person name="Duckworth R."/>
            <person name="Johnson A."/>
            <person name="Loviza R."/>
            <person name="Walstead R."/>
            <person name="Shah Z."/>
            <person name="Kiflezghi M."/>
            <person name="Wade K."/>
            <person name="Ball S.L."/>
            <person name="Bradley K.W."/>
            <person name="Asai D.J."/>
            <person name="Bowman C.A."/>
            <person name="Russell D.A."/>
            <person name="Pope W.H."/>
            <person name="Jacobs-Sera D."/>
            <person name="Hendrix R.W."/>
            <person name="Hatfull G.F."/>
        </authorList>
    </citation>
    <scope>NUCLEOTIDE SEQUENCE [LARGE SCALE GENOMIC DNA]</scope>
    <source>
        <strain evidence="2 3">DSM 27648</strain>
    </source>
</reference>
<organism evidence="2 3">
    <name type="scientific">Labilithrix luteola</name>
    <dbReference type="NCBI Taxonomy" id="1391654"/>
    <lineage>
        <taxon>Bacteria</taxon>
        <taxon>Pseudomonadati</taxon>
        <taxon>Myxococcota</taxon>
        <taxon>Polyangia</taxon>
        <taxon>Polyangiales</taxon>
        <taxon>Labilitrichaceae</taxon>
        <taxon>Labilithrix</taxon>
    </lineage>
</organism>
<feature type="transmembrane region" description="Helical" evidence="1">
    <location>
        <begin position="326"/>
        <end position="347"/>
    </location>
</feature>
<feature type="transmembrane region" description="Helical" evidence="1">
    <location>
        <begin position="6"/>
        <end position="25"/>
    </location>
</feature>
<evidence type="ECO:0000313" key="2">
    <source>
        <dbReference type="EMBL" id="AKV01140.1"/>
    </source>
</evidence>
<protein>
    <submittedName>
        <fullName evidence="2">Uncharacterized protein</fullName>
    </submittedName>
</protein>
<feature type="transmembrane region" description="Helical" evidence="1">
    <location>
        <begin position="395"/>
        <end position="412"/>
    </location>
</feature>